<proteinExistence type="predicted"/>
<reference evidence="9" key="1">
    <citation type="submission" date="2021-06" db="EMBL/GenBank/DDBJ databases">
        <authorList>
            <person name="Kallberg Y."/>
            <person name="Tangrot J."/>
            <person name="Rosling A."/>
        </authorList>
    </citation>
    <scope>NUCLEOTIDE SEQUENCE</scope>
    <source>
        <strain evidence="9">FL130A</strain>
    </source>
</reference>
<dbReference type="EMBL" id="CAJVPS010011336">
    <property type="protein sequence ID" value="CAG8664184.1"/>
    <property type="molecule type" value="Genomic_DNA"/>
</dbReference>
<dbReference type="PANTHER" id="PTHR24223">
    <property type="entry name" value="ATP-BINDING CASSETTE SUB-FAMILY C"/>
    <property type="match status" value="1"/>
</dbReference>
<dbReference type="GO" id="GO:0016020">
    <property type="term" value="C:membrane"/>
    <property type="evidence" value="ECO:0007669"/>
    <property type="project" value="InterPro"/>
</dbReference>
<feature type="transmembrane region" description="Helical" evidence="7">
    <location>
        <begin position="415"/>
        <end position="437"/>
    </location>
</feature>
<evidence type="ECO:0000256" key="7">
    <source>
        <dbReference type="SAM" id="Phobius"/>
    </source>
</evidence>
<feature type="transmembrane region" description="Helical" evidence="7">
    <location>
        <begin position="509"/>
        <end position="528"/>
    </location>
</feature>
<dbReference type="CDD" id="cd18596">
    <property type="entry name" value="ABC_6TM_VMR1_D1_like"/>
    <property type="match status" value="1"/>
</dbReference>
<feature type="domain" description="ABC transmembrane type-1" evidence="8">
    <location>
        <begin position="307"/>
        <end position="509"/>
    </location>
</feature>
<name>A0A9N9H846_9GLOM</name>
<dbReference type="GO" id="GO:0005524">
    <property type="term" value="F:ATP binding"/>
    <property type="evidence" value="ECO:0007669"/>
    <property type="project" value="UniProtKB-KW"/>
</dbReference>
<dbReference type="AlphaFoldDB" id="A0A9N9H846"/>
<keyword evidence="1" id="KW-0813">Transport</keyword>
<evidence type="ECO:0000259" key="8">
    <source>
        <dbReference type="PROSITE" id="PS50929"/>
    </source>
</evidence>
<dbReference type="GO" id="GO:0140359">
    <property type="term" value="F:ABC-type transporter activity"/>
    <property type="evidence" value="ECO:0007669"/>
    <property type="project" value="InterPro"/>
</dbReference>
<evidence type="ECO:0000313" key="10">
    <source>
        <dbReference type="Proteomes" id="UP000789508"/>
    </source>
</evidence>
<feature type="transmembrane region" description="Helical" evidence="7">
    <location>
        <begin position="303"/>
        <end position="324"/>
    </location>
</feature>
<dbReference type="SUPFAM" id="SSF90123">
    <property type="entry name" value="ABC transporter transmembrane region"/>
    <property type="match status" value="1"/>
</dbReference>
<dbReference type="Gene3D" id="1.20.1560.10">
    <property type="entry name" value="ABC transporter type 1, transmembrane domain"/>
    <property type="match status" value="1"/>
</dbReference>
<keyword evidence="6 7" id="KW-0472">Membrane</keyword>
<dbReference type="InterPro" id="IPR011527">
    <property type="entry name" value="ABC1_TM_dom"/>
</dbReference>
<dbReference type="OrthoDB" id="6500128at2759"/>
<feature type="transmembrane region" description="Helical" evidence="7">
    <location>
        <begin position="36"/>
        <end position="53"/>
    </location>
</feature>
<gene>
    <name evidence="9" type="ORF">ALEPTO_LOCUS10407</name>
</gene>
<feature type="transmembrane region" description="Helical" evidence="7">
    <location>
        <begin position="199"/>
        <end position="217"/>
    </location>
</feature>
<feature type="transmembrane region" description="Helical" evidence="7">
    <location>
        <begin position="95"/>
        <end position="113"/>
    </location>
</feature>
<keyword evidence="2 7" id="KW-0812">Transmembrane</keyword>
<evidence type="ECO:0000256" key="4">
    <source>
        <dbReference type="ARBA" id="ARBA00022840"/>
    </source>
</evidence>
<dbReference type="InterPro" id="IPR050173">
    <property type="entry name" value="ABC_transporter_C-like"/>
</dbReference>
<keyword evidence="10" id="KW-1185">Reference proteome</keyword>
<feature type="non-terminal residue" evidence="9">
    <location>
        <position position="1"/>
    </location>
</feature>
<feature type="transmembrane region" description="Helical" evidence="7">
    <location>
        <begin position="159"/>
        <end position="179"/>
    </location>
</feature>
<keyword evidence="3" id="KW-0547">Nucleotide-binding</keyword>
<accession>A0A9N9H846</accession>
<evidence type="ECO:0000256" key="3">
    <source>
        <dbReference type="ARBA" id="ARBA00022741"/>
    </source>
</evidence>
<evidence type="ECO:0000256" key="2">
    <source>
        <dbReference type="ARBA" id="ARBA00022692"/>
    </source>
</evidence>
<comment type="caution">
    <text evidence="9">The sequence shown here is derived from an EMBL/GenBank/DDBJ whole genome shotgun (WGS) entry which is preliminary data.</text>
</comment>
<evidence type="ECO:0000256" key="5">
    <source>
        <dbReference type="ARBA" id="ARBA00022989"/>
    </source>
</evidence>
<dbReference type="Proteomes" id="UP000789508">
    <property type="component" value="Unassembled WGS sequence"/>
</dbReference>
<organism evidence="9 10">
    <name type="scientific">Ambispora leptoticha</name>
    <dbReference type="NCBI Taxonomy" id="144679"/>
    <lineage>
        <taxon>Eukaryota</taxon>
        <taxon>Fungi</taxon>
        <taxon>Fungi incertae sedis</taxon>
        <taxon>Mucoromycota</taxon>
        <taxon>Glomeromycotina</taxon>
        <taxon>Glomeromycetes</taxon>
        <taxon>Archaeosporales</taxon>
        <taxon>Ambisporaceae</taxon>
        <taxon>Ambispora</taxon>
    </lineage>
</organism>
<feature type="transmembrane region" description="Helical" evidence="7">
    <location>
        <begin position="443"/>
        <end position="461"/>
    </location>
</feature>
<evidence type="ECO:0000256" key="6">
    <source>
        <dbReference type="ARBA" id="ARBA00023136"/>
    </source>
</evidence>
<dbReference type="InterPro" id="IPR036640">
    <property type="entry name" value="ABC1_TM_sf"/>
</dbReference>
<dbReference type="Pfam" id="PF00664">
    <property type="entry name" value="ABC_membrane"/>
    <property type="match status" value="1"/>
</dbReference>
<dbReference type="PROSITE" id="PS50929">
    <property type="entry name" value="ABC_TM1F"/>
    <property type="match status" value="1"/>
</dbReference>
<evidence type="ECO:0000313" key="9">
    <source>
        <dbReference type="EMBL" id="CAG8664184.1"/>
    </source>
</evidence>
<sequence>MFEFKDSNITVILCGKQGEWGWNKDELDLKLCSREIALPLTAVVISIVTLIVFQCCRKTPTRRTYTPIPTAEQIEAEERERYQYIPISKYDTGQLVISFIHLGFVGFLFGWRVDEYDEKKHKYGAFWVVGAIGQFISWLYISALLACHLMTRKNQSRYGYLRHLLFLYALFLLTAIINLRSNLKKDQQKVRATLGYELVFAYWNVVACFVLFALSMMRPRYPELKRTPRRRRLSRDTTASLWGLISFSWISPIIKLGNKRALTSDDLWELPPECQAAQCYDELDRLTNLDLLSRLLVANLTNLFTFLVIAIFRSIFAFTTPYFLQLLLESIESEKSNGTPSEKPYLFILGILISELLRIIFLNQLNYQVVWLGIRVEQMLSVMVYQKQLRLKLSLNKNGNNNRPHNVLTMDVDDIAGFFSNLPFLLTIPLEILVAMIYLARLLGWSSIIGVAMMTICLWSNKKLTRRIGRLQKRVKKARDERVGEIFELLHAVRMIKMFAWERSFHERLMFTLFAFASFTFGFNNVLTPSRTFTSLALFNTLKQPLQILPNLVFELVGLGVAVNRIERFLQEVDVQTDNPVFSADLGDNTTIGFTKADIAWNQMNPRGLNEFILKEVDLEFPVGKLSVI</sequence>
<feature type="transmembrane region" description="Helical" evidence="7">
    <location>
        <begin position="345"/>
        <end position="362"/>
    </location>
</feature>
<evidence type="ECO:0000256" key="1">
    <source>
        <dbReference type="ARBA" id="ARBA00022448"/>
    </source>
</evidence>
<protein>
    <submittedName>
        <fullName evidence="9">3258_t:CDS:1</fullName>
    </submittedName>
</protein>
<feature type="transmembrane region" description="Helical" evidence="7">
    <location>
        <begin position="125"/>
        <end position="147"/>
    </location>
</feature>
<keyword evidence="5 7" id="KW-1133">Transmembrane helix</keyword>
<keyword evidence="4" id="KW-0067">ATP-binding</keyword>